<dbReference type="AlphaFoldDB" id="T1C2G7"/>
<dbReference type="Gene3D" id="3.40.50.300">
    <property type="entry name" value="P-loop containing nucleotide triphosphate hydrolases"/>
    <property type="match status" value="1"/>
</dbReference>
<dbReference type="GO" id="GO:0003676">
    <property type="term" value="F:nucleic acid binding"/>
    <property type="evidence" value="ECO:0007669"/>
    <property type="project" value="InterPro"/>
</dbReference>
<dbReference type="Pfam" id="PF00270">
    <property type="entry name" value="DEAD"/>
    <property type="match status" value="1"/>
</dbReference>
<dbReference type="InterPro" id="IPR027417">
    <property type="entry name" value="P-loop_NTPase"/>
</dbReference>
<evidence type="ECO:0000256" key="1">
    <source>
        <dbReference type="ARBA" id="ARBA00022741"/>
    </source>
</evidence>
<dbReference type="PANTHER" id="PTHR47959:SF1">
    <property type="entry name" value="ATP-DEPENDENT RNA HELICASE DBPA"/>
    <property type="match status" value="1"/>
</dbReference>
<feature type="non-terminal residue" evidence="7">
    <location>
        <position position="101"/>
    </location>
</feature>
<dbReference type="EMBL" id="AUZX01002535">
    <property type="protein sequence ID" value="EQD76192.1"/>
    <property type="molecule type" value="Genomic_DNA"/>
</dbReference>
<dbReference type="InterPro" id="IPR014001">
    <property type="entry name" value="Helicase_ATP-bd"/>
</dbReference>
<evidence type="ECO:0000256" key="2">
    <source>
        <dbReference type="ARBA" id="ARBA00022801"/>
    </source>
</evidence>
<sequence length="101" mass="10794">MNSFTDLGLRPRTLQTLAGLRLAIPTPVQAEAVPILMAGSDCVIQSPTGSGKTLAFLIPLAEKLQGHQNRDPRALIVTPTRELATQIGAVLTQLDPQLRQA</sequence>
<organism evidence="7">
    <name type="scientific">mine drainage metagenome</name>
    <dbReference type="NCBI Taxonomy" id="410659"/>
    <lineage>
        <taxon>unclassified sequences</taxon>
        <taxon>metagenomes</taxon>
        <taxon>ecological metagenomes</taxon>
    </lineage>
</organism>
<dbReference type="SUPFAM" id="SSF52540">
    <property type="entry name" value="P-loop containing nucleoside triphosphate hydrolases"/>
    <property type="match status" value="1"/>
</dbReference>
<dbReference type="PROSITE" id="PS51192">
    <property type="entry name" value="HELICASE_ATP_BIND_1"/>
    <property type="match status" value="1"/>
</dbReference>
<evidence type="ECO:0000256" key="4">
    <source>
        <dbReference type="ARBA" id="ARBA00022840"/>
    </source>
</evidence>
<reference evidence="7" key="2">
    <citation type="journal article" date="2014" name="ISME J.">
        <title>Microbial stratification in low pH oxic and suboxic macroscopic growths along an acid mine drainage.</title>
        <authorList>
            <person name="Mendez-Garcia C."/>
            <person name="Mesa V."/>
            <person name="Sprenger R.R."/>
            <person name="Richter M."/>
            <person name="Diez M.S."/>
            <person name="Solano J."/>
            <person name="Bargiela R."/>
            <person name="Golyshina O.V."/>
            <person name="Manteca A."/>
            <person name="Ramos J.L."/>
            <person name="Gallego J.R."/>
            <person name="Llorente I."/>
            <person name="Martins Dos Santos V.A."/>
            <person name="Jensen O.N."/>
            <person name="Pelaez A.I."/>
            <person name="Sanchez J."/>
            <person name="Ferrer M."/>
        </authorList>
    </citation>
    <scope>NUCLEOTIDE SEQUENCE</scope>
</reference>
<dbReference type="PANTHER" id="PTHR47959">
    <property type="entry name" value="ATP-DEPENDENT RNA HELICASE RHLE-RELATED"/>
    <property type="match status" value="1"/>
</dbReference>
<feature type="domain" description="DEAD-box RNA helicase Q" evidence="6">
    <location>
        <begin position="2"/>
        <end position="30"/>
    </location>
</feature>
<keyword evidence="2" id="KW-0378">Hydrolase</keyword>
<keyword evidence="3 7" id="KW-0347">Helicase</keyword>
<evidence type="ECO:0000256" key="3">
    <source>
        <dbReference type="ARBA" id="ARBA00022806"/>
    </source>
</evidence>
<dbReference type="InterPro" id="IPR050079">
    <property type="entry name" value="DEAD_box_RNA_helicase"/>
</dbReference>
<evidence type="ECO:0000313" key="7">
    <source>
        <dbReference type="EMBL" id="EQD76192.1"/>
    </source>
</evidence>
<feature type="domain" description="Helicase ATP-binding" evidence="5">
    <location>
        <begin position="33"/>
        <end position="101"/>
    </location>
</feature>
<name>T1C2G7_9ZZZZ</name>
<dbReference type="InterPro" id="IPR011545">
    <property type="entry name" value="DEAD/DEAH_box_helicase_dom"/>
</dbReference>
<keyword evidence="4" id="KW-0067">ATP-binding</keyword>
<dbReference type="PROSITE" id="PS51195">
    <property type="entry name" value="Q_MOTIF"/>
    <property type="match status" value="1"/>
</dbReference>
<gene>
    <name evidence="7" type="ORF">B1A_03458</name>
</gene>
<dbReference type="GO" id="GO:0003724">
    <property type="term" value="F:RNA helicase activity"/>
    <property type="evidence" value="ECO:0007669"/>
    <property type="project" value="InterPro"/>
</dbReference>
<evidence type="ECO:0000259" key="6">
    <source>
        <dbReference type="PROSITE" id="PS51195"/>
    </source>
</evidence>
<dbReference type="GO" id="GO:0016787">
    <property type="term" value="F:hydrolase activity"/>
    <property type="evidence" value="ECO:0007669"/>
    <property type="project" value="UniProtKB-KW"/>
</dbReference>
<dbReference type="InterPro" id="IPR014014">
    <property type="entry name" value="RNA_helicase_DEAD_Q_motif"/>
</dbReference>
<reference evidence="7" key="1">
    <citation type="submission" date="2013-08" db="EMBL/GenBank/DDBJ databases">
        <authorList>
            <person name="Mendez C."/>
            <person name="Richter M."/>
            <person name="Ferrer M."/>
            <person name="Sanchez J."/>
        </authorList>
    </citation>
    <scope>NUCLEOTIDE SEQUENCE</scope>
</reference>
<keyword evidence="1" id="KW-0547">Nucleotide-binding</keyword>
<dbReference type="GO" id="GO:0005829">
    <property type="term" value="C:cytosol"/>
    <property type="evidence" value="ECO:0007669"/>
    <property type="project" value="TreeGrafter"/>
</dbReference>
<comment type="caution">
    <text evidence="7">The sequence shown here is derived from an EMBL/GenBank/DDBJ whole genome shotgun (WGS) entry which is preliminary data.</text>
</comment>
<dbReference type="GO" id="GO:0005524">
    <property type="term" value="F:ATP binding"/>
    <property type="evidence" value="ECO:0007669"/>
    <property type="project" value="UniProtKB-KW"/>
</dbReference>
<protein>
    <submittedName>
        <fullName evidence="7">Secreted protein containing DNA/RNA helicase, DEAD/DEAH box type</fullName>
    </submittedName>
</protein>
<evidence type="ECO:0000259" key="5">
    <source>
        <dbReference type="PROSITE" id="PS51192"/>
    </source>
</evidence>
<proteinExistence type="predicted"/>
<accession>T1C2G7</accession>